<evidence type="ECO:0000256" key="3">
    <source>
        <dbReference type="ARBA" id="ARBA00009490"/>
    </source>
</evidence>
<evidence type="ECO:0000313" key="8">
    <source>
        <dbReference type="EMBL" id="PJI91396.1"/>
    </source>
</evidence>
<dbReference type="InterPro" id="IPR050557">
    <property type="entry name" value="RTX_toxin/Mannuronan_C5-epim"/>
</dbReference>
<evidence type="ECO:0000259" key="7">
    <source>
        <dbReference type="SMART" id="SM00235"/>
    </source>
</evidence>
<organism evidence="8 9">
    <name type="scientific">Yoonia maricola</name>
    <dbReference type="NCBI Taxonomy" id="420999"/>
    <lineage>
        <taxon>Bacteria</taxon>
        <taxon>Pseudomonadati</taxon>
        <taxon>Pseudomonadota</taxon>
        <taxon>Alphaproteobacteria</taxon>
        <taxon>Rhodobacterales</taxon>
        <taxon>Paracoccaceae</taxon>
        <taxon>Yoonia</taxon>
    </lineage>
</organism>
<feature type="domain" description="Peptidase metallopeptidase" evidence="7">
    <location>
        <begin position="53"/>
        <end position="208"/>
    </location>
</feature>
<dbReference type="PANTHER" id="PTHR38340:SF1">
    <property type="entry name" value="S-LAYER PROTEIN"/>
    <property type="match status" value="1"/>
</dbReference>
<comment type="subcellular location">
    <subcellularLocation>
        <location evidence="2">Secreted</location>
    </subcellularLocation>
</comment>
<dbReference type="GO" id="GO:0005509">
    <property type="term" value="F:calcium ion binding"/>
    <property type="evidence" value="ECO:0007669"/>
    <property type="project" value="InterPro"/>
</dbReference>
<reference evidence="8 9" key="1">
    <citation type="submission" date="2017-11" db="EMBL/GenBank/DDBJ databases">
        <title>Genomic Encyclopedia of Archaeal and Bacterial Type Strains, Phase II (KMG-II): From Individual Species to Whole Genera.</title>
        <authorList>
            <person name="Goeker M."/>
        </authorList>
    </citation>
    <scope>NUCLEOTIDE SEQUENCE [LARGE SCALE GENOMIC DNA]</scope>
    <source>
        <strain evidence="8 9">DSM 29128</strain>
    </source>
</reference>
<dbReference type="InterPro" id="IPR006026">
    <property type="entry name" value="Peptidase_Metallo"/>
</dbReference>
<sequence>MCQVCQAMANTSASVSGIAADCPTNALDSGGYRTDNAISIYFVSNGQDANVADQINDPSGADEIESDGWSDYEIQRFMAAVASISNYIDVTFTETSDANADFQVVLDDDEFPSAGFLGYFYLPAFAGDNRDVMGAFNANGFGWNTSGGLEAGGLGFSTIIHEILHGLGLSHPHDGDNVLNGLDADSTNSNYPFGFYGDFDLNQEVYTIMSYNDGWLGAPSSNNSGHAATPMALDIAILQDLYGANTTYNSGNNIYDIGDDAWVSIWDTGGTDTIRYTGSADVMIDLRAATLQYADGGGGFISTADGLAGGFTIANGVVIENATGGSGDDLLIGNDADNTLTGNGGSDDIYGGQGDDEINTGSGNDYADGNSGSDEINATSGTNTIFGSSGFDAITGGSGVDTIFGGSGDDVISGGDSGDTLYGGRGDDTISGDGGADIIIGGLGSDTLTGGSGADDFVFQFVSDSLAGSGNRDTINDFQTGIDDIDLSNIDGLSFVGTAGFSGTSGEVRLNENGGDTIIQMDSNGDGNADLEIFVDGVTGLSESDFIL</sequence>
<dbReference type="PRINTS" id="PR00313">
    <property type="entry name" value="CABNDNGRPT"/>
</dbReference>
<evidence type="ECO:0000256" key="1">
    <source>
        <dbReference type="ARBA" id="ARBA00001913"/>
    </source>
</evidence>
<dbReference type="PROSITE" id="PS00330">
    <property type="entry name" value="HEMOLYSIN_CALCIUM"/>
    <property type="match status" value="2"/>
</dbReference>
<gene>
    <name evidence="8" type="ORF">BC777_0223</name>
</gene>
<dbReference type="GO" id="GO:0008270">
    <property type="term" value="F:zinc ion binding"/>
    <property type="evidence" value="ECO:0007669"/>
    <property type="project" value="InterPro"/>
</dbReference>
<feature type="region of interest" description="Disordered" evidence="6">
    <location>
        <begin position="343"/>
        <end position="379"/>
    </location>
</feature>
<comment type="similarity">
    <text evidence="3">Belongs to the peptidase M10B family.</text>
</comment>
<evidence type="ECO:0000256" key="5">
    <source>
        <dbReference type="ARBA" id="ARBA00022737"/>
    </source>
</evidence>
<dbReference type="InterPro" id="IPR013858">
    <property type="entry name" value="Peptidase_M10B_C"/>
</dbReference>
<dbReference type="Gene3D" id="2.150.10.10">
    <property type="entry name" value="Serralysin-like metalloprotease, C-terminal"/>
    <property type="match status" value="2"/>
</dbReference>
<dbReference type="Gene3D" id="3.40.390.10">
    <property type="entry name" value="Collagenase (Catalytic Domain)"/>
    <property type="match status" value="1"/>
</dbReference>
<accession>A0A2M8WKI9</accession>
<evidence type="ECO:0000313" key="9">
    <source>
        <dbReference type="Proteomes" id="UP000228531"/>
    </source>
</evidence>
<dbReference type="InterPro" id="IPR024079">
    <property type="entry name" value="MetalloPept_cat_dom_sf"/>
</dbReference>
<evidence type="ECO:0000256" key="4">
    <source>
        <dbReference type="ARBA" id="ARBA00022525"/>
    </source>
</evidence>
<dbReference type="SUPFAM" id="SSF55486">
    <property type="entry name" value="Metalloproteases ('zincins'), catalytic domain"/>
    <property type="match status" value="1"/>
</dbReference>
<dbReference type="Pfam" id="PF08548">
    <property type="entry name" value="Peptidase_M10_C"/>
    <property type="match status" value="1"/>
</dbReference>
<dbReference type="EMBL" id="PGTY01000001">
    <property type="protein sequence ID" value="PJI91396.1"/>
    <property type="molecule type" value="Genomic_DNA"/>
</dbReference>
<dbReference type="SMART" id="SM00235">
    <property type="entry name" value="ZnMc"/>
    <property type="match status" value="1"/>
</dbReference>
<dbReference type="Proteomes" id="UP000228531">
    <property type="component" value="Unassembled WGS sequence"/>
</dbReference>
<name>A0A2M8WKI9_9RHOB</name>
<protein>
    <submittedName>
        <fullName evidence="8">Serralysin</fullName>
    </submittedName>
</protein>
<evidence type="ECO:0000256" key="2">
    <source>
        <dbReference type="ARBA" id="ARBA00004613"/>
    </source>
</evidence>
<dbReference type="InterPro" id="IPR034033">
    <property type="entry name" value="Serralysin-like"/>
</dbReference>
<dbReference type="InterPro" id="IPR018511">
    <property type="entry name" value="Hemolysin-typ_Ca-bd_CS"/>
</dbReference>
<feature type="compositionally biased region" description="Polar residues" evidence="6">
    <location>
        <begin position="370"/>
        <end position="379"/>
    </location>
</feature>
<keyword evidence="5" id="KW-0677">Repeat</keyword>
<evidence type="ECO:0000256" key="6">
    <source>
        <dbReference type="SAM" id="MobiDB-lite"/>
    </source>
</evidence>
<proteinExistence type="inferred from homology"/>
<dbReference type="InterPro" id="IPR011049">
    <property type="entry name" value="Serralysin-like_metalloprot_C"/>
</dbReference>
<keyword evidence="9" id="KW-1185">Reference proteome</keyword>
<dbReference type="CDD" id="cd04277">
    <property type="entry name" value="ZnMc_serralysin_like"/>
    <property type="match status" value="1"/>
</dbReference>
<dbReference type="AlphaFoldDB" id="A0A2M8WKI9"/>
<dbReference type="Pfam" id="PF00353">
    <property type="entry name" value="HemolysinCabind"/>
    <property type="match status" value="4"/>
</dbReference>
<dbReference type="InterPro" id="IPR001343">
    <property type="entry name" value="Hemolysn_Ca-bd"/>
</dbReference>
<dbReference type="GO" id="GO:0005615">
    <property type="term" value="C:extracellular space"/>
    <property type="evidence" value="ECO:0007669"/>
    <property type="project" value="InterPro"/>
</dbReference>
<comment type="cofactor">
    <cofactor evidence="1">
        <name>Ca(2+)</name>
        <dbReference type="ChEBI" id="CHEBI:29108"/>
    </cofactor>
</comment>
<dbReference type="SUPFAM" id="SSF51120">
    <property type="entry name" value="beta-Roll"/>
    <property type="match status" value="2"/>
</dbReference>
<keyword evidence="4" id="KW-0964">Secreted</keyword>
<dbReference type="PANTHER" id="PTHR38340">
    <property type="entry name" value="S-LAYER PROTEIN"/>
    <property type="match status" value="1"/>
</dbReference>
<dbReference type="GO" id="GO:0008237">
    <property type="term" value="F:metallopeptidase activity"/>
    <property type="evidence" value="ECO:0007669"/>
    <property type="project" value="InterPro"/>
</dbReference>
<comment type="caution">
    <text evidence="8">The sequence shown here is derived from an EMBL/GenBank/DDBJ whole genome shotgun (WGS) entry which is preliminary data.</text>
</comment>
<dbReference type="GO" id="GO:0006508">
    <property type="term" value="P:proteolysis"/>
    <property type="evidence" value="ECO:0007669"/>
    <property type="project" value="InterPro"/>
</dbReference>